<reference evidence="1" key="1">
    <citation type="submission" date="2018-02" db="EMBL/GenBank/DDBJ databases">
        <title>Rhizophora mucronata_Transcriptome.</title>
        <authorList>
            <person name="Meera S.P."/>
            <person name="Sreeshan A."/>
            <person name="Augustine A."/>
        </authorList>
    </citation>
    <scope>NUCLEOTIDE SEQUENCE</scope>
    <source>
        <tissue evidence="1">Leaf</tissue>
    </source>
</reference>
<dbReference type="AlphaFoldDB" id="A0A2P2NEB7"/>
<accession>A0A2P2NEB7</accession>
<sequence length="39" mass="4754">MTSFKSMTTCTKWFIHQSICHKRKYVRMWHDANSMSCQI</sequence>
<evidence type="ECO:0000313" key="1">
    <source>
        <dbReference type="EMBL" id="MBX40804.1"/>
    </source>
</evidence>
<name>A0A2P2NEB7_RHIMU</name>
<protein>
    <submittedName>
        <fullName evidence="1">Uncharacterized protein</fullName>
    </submittedName>
</protein>
<dbReference type="EMBL" id="GGEC01060320">
    <property type="protein sequence ID" value="MBX40804.1"/>
    <property type="molecule type" value="Transcribed_RNA"/>
</dbReference>
<organism evidence="1">
    <name type="scientific">Rhizophora mucronata</name>
    <name type="common">Asiatic mangrove</name>
    <dbReference type="NCBI Taxonomy" id="61149"/>
    <lineage>
        <taxon>Eukaryota</taxon>
        <taxon>Viridiplantae</taxon>
        <taxon>Streptophyta</taxon>
        <taxon>Embryophyta</taxon>
        <taxon>Tracheophyta</taxon>
        <taxon>Spermatophyta</taxon>
        <taxon>Magnoliopsida</taxon>
        <taxon>eudicotyledons</taxon>
        <taxon>Gunneridae</taxon>
        <taxon>Pentapetalae</taxon>
        <taxon>rosids</taxon>
        <taxon>fabids</taxon>
        <taxon>Malpighiales</taxon>
        <taxon>Rhizophoraceae</taxon>
        <taxon>Rhizophora</taxon>
    </lineage>
</organism>
<proteinExistence type="predicted"/>